<dbReference type="Pfam" id="PF02911">
    <property type="entry name" value="Formyl_trans_C"/>
    <property type="match status" value="1"/>
</dbReference>
<dbReference type="SMART" id="SM00347">
    <property type="entry name" value="HTH_MARR"/>
    <property type="match status" value="1"/>
</dbReference>
<dbReference type="GO" id="GO:0003677">
    <property type="term" value="F:DNA binding"/>
    <property type="evidence" value="ECO:0007669"/>
    <property type="project" value="UniProtKB-KW"/>
</dbReference>
<evidence type="ECO:0000313" key="11">
    <source>
        <dbReference type="Proteomes" id="UP001551329"/>
    </source>
</evidence>
<keyword evidence="6" id="KW-0648">Protein biosynthesis</keyword>
<dbReference type="Gene3D" id="1.10.10.10">
    <property type="entry name" value="Winged helix-like DNA-binding domain superfamily/Winged helix DNA-binding domain"/>
    <property type="match status" value="1"/>
</dbReference>
<dbReference type="PRINTS" id="PR00598">
    <property type="entry name" value="HTHMARR"/>
</dbReference>
<comment type="similarity">
    <text evidence="2">Belongs to the Fmt family.</text>
</comment>
<feature type="region of interest" description="Disordered" evidence="8">
    <location>
        <begin position="215"/>
        <end position="238"/>
    </location>
</feature>
<feature type="compositionally biased region" description="Pro residues" evidence="8">
    <location>
        <begin position="49"/>
        <end position="62"/>
    </location>
</feature>
<evidence type="ECO:0000313" key="10">
    <source>
        <dbReference type="EMBL" id="MEU7071693.1"/>
    </source>
</evidence>
<proteinExistence type="inferred from homology"/>
<evidence type="ECO:0000256" key="2">
    <source>
        <dbReference type="ARBA" id="ARBA00010699"/>
    </source>
</evidence>
<feature type="region of interest" description="Disordered" evidence="8">
    <location>
        <begin position="46"/>
        <end position="67"/>
    </location>
</feature>
<dbReference type="RefSeq" id="WP_358471083.1">
    <property type="nucleotide sequence ID" value="NZ_JBEZAE010000009.1"/>
</dbReference>
<accession>A0ABV3CB17</accession>
<reference evidence="10 11" key="1">
    <citation type="submission" date="2024-06" db="EMBL/GenBank/DDBJ databases">
        <title>The Natural Products Discovery Center: Release of the First 8490 Sequenced Strains for Exploring Actinobacteria Biosynthetic Diversity.</title>
        <authorList>
            <person name="Kalkreuter E."/>
            <person name="Kautsar S.A."/>
            <person name="Yang D."/>
            <person name="Bader C.D."/>
            <person name="Teijaro C.N."/>
            <person name="Fluegel L."/>
            <person name="Davis C.M."/>
            <person name="Simpson J.R."/>
            <person name="Lauterbach L."/>
            <person name="Steele A.D."/>
            <person name="Gui C."/>
            <person name="Meng S."/>
            <person name="Li G."/>
            <person name="Viehrig K."/>
            <person name="Ye F."/>
            <person name="Su P."/>
            <person name="Kiefer A.F."/>
            <person name="Nichols A."/>
            <person name="Cepeda A.J."/>
            <person name="Yan W."/>
            <person name="Fan B."/>
            <person name="Jiang Y."/>
            <person name="Adhikari A."/>
            <person name="Zheng C.-J."/>
            <person name="Schuster L."/>
            <person name="Cowan T.M."/>
            <person name="Smanski M.J."/>
            <person name="Chevrette M.G."/>
            <person name="De Carvalho L.P.S."/>
            <person name="Shen B."/>
        </authorList>
    </citation>
    <scope>NUCLEOTIDE SEQUENCE [LARGE SCALE GENOMIC DNA]</scope>
    <source>
        <strain evidence="10 11">NPDC045974</strain>
    </source>
</reference>
<dbReference type="InterPro" id="IPR011034">
    <property type="entry name" value="Formyl_transferase-like_C_sf"/>
</dbReference>
<dbReference type="SUPFAM" id="SSF50486">
    <property type="entry name" value="FMT C-terminal domain-like"/>
    <property type="match status" value="1"/>
</dbReference>
<sequence>MEQPVVSGTAQDPEGERFAFVAISNVPTDWARVLAALSDSGLTLGTLPSEPPAAPPAAPPSTTPATRMTPPSVLDLHAYLLTAIGKAARRRLTDRLTARGLRLWHLTVMALLADLGPQMKTALATRLDMNASDLVKIVNDLDRAGHVDCVRDTVDRRRVVVRLTDEGRAALAELSADIASADDDILAPLTPAEREQLGSLLRRVHRHLEPEPAGVVHEHPTATRRPREQGPDTSARTRNVEDGRIDWSLPAESIAPFVASRREAYPAAYTHHHGRRLEILAAEVTRRAYAGTPGLVLHTEDEGVVIVAGPAAHTGRNRALALTRVRTEEGRESAPEECFGPADV</sequence>
<evidence type="ECO:0000259" key="9">
    <source>
        <dbReference type="PROSITE" id="PS50995"/>
    </source>
</evidence>
<dbReference type="InterPro" id="IPR000835">
    <property type="entry name" value="HTH_MarR-typ"/>
</dbReference>
<dbReference type="PANTHER" id="PTHR33164:SF103">
    <property type="entry name" value="REGULATORY PROTEIN MARR"/>
    <property type="match status" value="1"/>
</dbReference>
<evidence type="ECO:0000256" key="4">
    <source>
        <dbReference type="ARBA" id="ARBA00016014"/>
    </source>
</evidence>
<feature type="compositionally biased region" description="Basic and acidic residues" evidence="8">
    <location>
        <begin position="216"/>
        <end position="230"/>
    </location>
</feature>
<evidence type="ECO:0000256" key="5">
    <source>
        <dbReference type="ARBA" id="ARBA00022679"/>
    </source>
</evidence>
<comment type="caution">
    <text evidence="10">The sequence shown here is derived from an EMBL/GenBank/DDBJ whole genome shotgun (WGS) entry which is preliminary data.</text>
</comment>
<keyword evidence="10" id="KW-0238">DNA-binding</keyword>
<dbReference type="SUPFAM" id="SSF46785">
    <property type="entry name" value="Winged helix' DNA-binding domain"/>
    <property type="match status" value="1"/>
</dbReference>
<dbReference type="CDD" id="cd08704">
    <property type="entry name" value="Met_tRNA_FMT_C"/>
    <property type="match status" value="1"/>
</dbReference>
<dbReference type="InterPro" id="IPR039422">
    <property type="entry name" value="MarR/SlyA-like"/>
</dbReference>
<evidence type="ECO:0000256" key="6">
    <source>
        <dbReference type="ARBA" id="ARBA00022917"/>
    </source>
</evidence>
<name>A0ABV3CB17_9ACTN</name>
<comment type="catalytic activity">
    <reaction evidence="7">
        <text>L-methionyl-tRNA(fMet) + (6R)-10-formyltetrahydrofolate = N-formyl-L-methionyl-tRNA(fMet) + (6S)-5,6,7,8-tetrahydrofolate + H(+)</text>
        <dbReference type="Rhea" id="RHEA:24380"/>
        <dbReference type="Rhea" id="RHEA-COMP:9952"/>
        <dbReference type="Rhea" id="RHEA-COMP:9953"/>
        <dbReference type="ChEBI" id="CHEBI:15378"/>
        <dbReference type="ChEBI" id="CHEBI:57453"/>
        <dbReference type="ChEBI" id="CHEBI:78530"/>
        <dbReference type="ChEBI" id="CHEBI:78844"/>
        <dbReference type="ChEBI" id="CHEBI:195366"/>
        <dbReference type="EC" id="2.1.2.9"/>
    </reaction>
</comment>
<comment type="function">
    <text evidence="1">Attaches a formyl group to the free amino group of methionyl-tRNA(fMet). The formyl group appears to play a dual role in the initiator identity of N-formylmethionyl-tRNA by promoting its recognition by IF2 and preventing the misappropriation of this tRNA by the elongation apparatus.</text>
</comment>
<organism evidence="10 11">
    <name type="scientific">Streptomyces narbonensis</name>
    <dbReference type="NCBI Taxonomy" id="67333"/>
    <lineage>
        <taxon>Bacteria</taxon>
        <taxon>Bacillati</taxon>
        <taxon>Actinomycetota</taxon>
        <taxon>Actinomycetes</taxon>
        <taxon>Kitasatosporales</taxon>
        <taxon>Streptomycetaceae</taxon>
        <taxon>Streptomyces</taxon>
    </lineage>
</organism>
<dbReference type="InterPro" id="IPR037022">
    <property type="entry name" value="Formyl_trans_C_sf"/>
</dbReference>
<dbReference type="PANTHER" id="PTHR33164">
    <property type="entry name" value="TRANSCRIPTIONAL REGULATOR, MARR FAMILY"/>
    <property type="match status" value="1"/>
</dbReference>
<dbReference type="EMBL" id="JBEZAE010000009">
    <property type="protein sequence ID" value="MEU7071693.1"/>
    <property type="molecule type" value="Genomic_DNA"/>
</dbReference>
<dbReference type="EC" id="2.1.2.9" evidence="3"/>
<protein>
    <recommendedName>
        <fullName evidence="4">Methionyl-tRNA formyltransferase</fullName>
        <ecNumber evidence="3">2.1.2.9</ecNumber>
    </recommendedName>
</protein>
<keyword evidence="5" id="KW-0808">Transferase</keyword>
<gene>
    <name evidence="10" type="ORF">AB0A88_16320</name>
</gene>
<evidence type="ECO:0000256" key="3">
    <source>
        <dbReference type="ARBA" id="ARBA00012261"/>
    </source>
</evidence>
<feature type="domain" description="HTH marR-type" evidence="9">
    <location>
        <begin position="77"/>
        <end position="206"/>
    </location>
</feature>
<dbReference type="InterPro" id="IPR036388">
    <property type="entry name" value="WH-like_DNA-bd_sf"/>
</dbReference>
<evidence type="ECO:0000256" key="8">
    <source>
        <dbReference type="SAM" id="MobiDB-lite"/>
    </source>
</evidence>
<dbReference type="Gene3D" id="3.10.25.10">
    <property type="entry name" value="Formyl transferase, C-terminal domain"/>
    <property type="match status" value="1"/>
</dbReference>
<evidence type="ECO:0000256" key="1">
    <source>
        <dbReference type="ARBA" id="ARBA00002606"/>
    </source>
</evidence>
<dbReference type="Pfam" id="PF13463">
    <property type="entry name" value="HTH_27"/>
    <property type="match status" value="1"/>
</dbReference>
<dbReference type="Proteomes" id="UP001551329">
    <property type="component" value="Unassembled WGS sequence"/>
</dbReference>
<dbReference type="InterPro" id="IPR044135">
    <property type="entry name" value="Met-tRNA-FMT_C"/>
</dbReference>
<dbReference type="PROSITE" id="PS50995">
    <property type="entry name" value="HTH_MARR_2"/>
    <property type="match status" value="1"/>
</dbReference>
<dbReference type="InterPro" id="IPR036390">
    <property type="entry name" value="WH_DNA-bd_sf"/>
</dbReference>
<dbReference type="InterPro" id="IPR005793">
    <property type="entry name" value="Formyl_trans_C"/>
</dbReference>
<evidence type="ECO:0000256" key="7">
    <source>
        <dbReference type="ARBA" id="ARBA00048558"/>
    </source>
</evidence>
<keyword evidence="11" id="KW-1185">Reference proteome</keyword>